<dbReference type="Proteomes" id="UP000062160">
    <property type="component" value="Unassembled WGS sequence"/>
</dbReference>
<dbReference type="InterPro" id="IPR002481">
    <property type="entry name" value="FUR"/>
</dbReference>
<sequence length="140" mass="16177">MDTEEILKKQKLKVTPQRKAIIQVLQNSSSVLSAQEIFAAVIDVMPNVNLSTVYRNIDVLLKKGVLCRITSEDDKILYELRREKGHHHHIICKKCGASIPIDYCPMEDIEKELDKKGFTPTEHRFEIYGYCEKCSKKLKK</sequence>
<evidence type="ECO:0000256" key="8">
    <source>
        <dbReference type="PIRSR" id="PIRSR602481-2"/>
    </source>
</evidence>
<keyword evidence="10" id="KW-1185">Reference proteome</keyword>
<keyword evidence="5" id="KW-0238">DNA-binding</keyword>
<dbReference type="GO" id="GO:1900376">
    <property type="term" value="P:regulation of secondary metabolite biosynthetic process"/>
    <property type="evidence" value="ECO:0007669"/>
    <property type="project" value="TreeGrafter"/>
</dbReference>
<name>A0A0U9HKD3_9FIRM</name>
<keyword evidence="3 7" id="KW-0862">Zinc</keyword>
<dbReference type="STRING" id="224999.GCA_001485475_00777"/>
<dbReference type="OrthoDB" id="8659436at2"/>
<dbReference type="PANTHER" id="PTHR33202:SF7">
    <property type="entry name" value="FERRIC UPTAKE REGULATION PROTEIN"/>
    <property type="match status" value="1"/>
</dbReference>
<dbReference type="GO" id="GO:0000976">
    <property type="term" value="F:transcription cis-regulatory region binding"/>
    <property type="evidence" value="ECO:0007669"/>
    <property type="project" value="TreeGrafter"/>
</dbReference>
<dbReference type="GO" id="GO:0003700">
    <property type="term" value="F:DNA-binding transcription factor activity"/>
    <property type="evidence" value="ECO:0007669"/>
    <property type="project" value="InterPro"/>
</dbReference>
<keyword evidence="8" id="KW-0408">Iron</keyword>
<reference evidence="9" key="1">
    <citation type="journal article" date="2016" name="Genome Announc.">
        <title>Draft Genome Sequence of the Syntrophic Lactate-Degrading Bacterium Tepidanaerobacter syntrophicus JLT.</title>
        <authorList>
            <person name="Matsuura N."/>
            <person name="Ohashi A."/>
            <person name="Tourlousse D.M."/>
            <person name="Sekiguchi Y."/>
        </authorList>
    </citation>
    <scope>NUCLEOTIDE SEQUENCE [LARGE SCALE GENOMIC DNA]</scope>
    <source>
        <strain evidence="9">JL</strain>
    </source>
</reference>
<feature type="binding site" evidence="7">
    <location>
        <position position="131"/>
    </location>
    <ligand>
        <name>Zn(2+)</name>
        <dbReference type="ChEBI" id="CHEBI:29105"/>
    </ligand>
</feature>
<dbReference type="GO" id="GO:0045892">
    <property type="term" value="P:negative regulation of DNA-templated transcription"/>
    <property type="evidence" value="ECO:0007669"/>
    <property type="project" value="TreeGrafter"/>
</dbReference>
<protein>
    <submittedName>
        <fullName evidence="9">Fur family transcriptional regulator</fullName>
    </submittedName>
</protein>
<dbReference type="Gene3D" id="3.30.1490.190">
    <property type="match status" value="1"/>
</dbReference>
<evidence type="ECO:0000256" key="2">
    <source>
        <dbReference type="ARBA" id="ARBA00022491"/>
    </source>
</evidence>
<dbReference type="SUPFAM" id="SSF46785">
    <property type="entry name" value="Winged helix' DNA-binding domain"/>
    <property type="match status" value="1"/>
</dbReference>
<evidence type="ECO:0000256" key="5">
    <source>
        <dbReference type="ARBA" id="ARBA00023125"/>
    </source>
</evidence>
<evidence type="ECO:0000313" key="9">
    <source>
        <dbReference type="EMBL" id="GAQ24771.1"/>
    </source>
</evidence>
<feature type="binding site" evidence="8">
    <location>
        <position position="123"/>
    </location>
    <ligand>
        <name>Fe cation</name>
        <dbReference type="ChEBI" id="CHEBI:24875"/>
    </ligand>
</feature>
<feature type="binding site" evidence="8">
    <location>
        <position position="107"/>
    </location>
    <ligand>
        <name>Fe cation</name>
        <dbReference type="ChEBI" id="CHEBI:24875"/>
    </ligand>
</feature>
<dbReference type="CDD" id="cd07153">
    <property type="entry name" value="Fur_like"/>
    <property type="match status" value="1"/>
</dbReference>
<proteinExistence type="inferred from homology"/>
<accession>A0A0U9HKD3</accession>
<evidence type="ECO:0000256" key="6">
    <source>
        <dbReference type="ARBA" id="ARBA00023163"/>
    </source>
</evidence>
<dbReference type="RefSeq" id="WP_059031909.1">
    <property type="nucleotide sequence ID" value="NZ_BSDN01000003.1"/>
</dbReference>
<feature type="binding site" evidence="7">
    <location>
        <position position="134"/>
    </location>
    <ligand>
        <name>Zn(2+)</name>
        <dbReference type="ChEBI" id="CHEBI:29105"/>
    </ligand>
</feature>
<comment type="cofactor">
    <cofactor evidence="8">
        <name>Mn(2+)</name>
        <dbReference type="ChEBI" id="CHEBI:29035"/>
    </cofactor>
    <cofactor evidence="8">
        <name>Fe(2+)</name>
        <dbReference type="ChEBI" id="CHEBI:29033"/>
    </cofactor>
    <text evidence="8">Binds 1 Mn(2+) or Fe(2+) ion per subunit.</text>
</comment>
<comment type="similarity">
    <text evidence="1">Belongs to the Fur family.</text>
</comment>
<dbReference type="PANTHER" id="PTHR33202">
    <property type="entry name" value="ZINC UPTAKE REGULATION PROTEIN"/>
    <property type="match status" value="1"/>
</dbReference>
<evidence type="ECO:0000256" key="3">
    <source>
        <dbReference type="ARBA" id="ARBA00022833"/>
    </source>
</evidence>
<evidence type="ECO:0000256" key="1">
    <source>
        <dbReference type="ARBA" id="ARBA00007957"/>
    </source>
</evidence>
<dbReference type="EMBL" id="DF977000">
    <property type="protein sequence ID" value="GAQ24771.1"/>
    <property type="molecule type" value="Genomic_DNA"/>
</dbReference>
<feature type="binding site" evidence="7">
    <location>
        <position position="95"/>
    </location>
    <ligand>
        <name>Zn(2+)</name>
        <dbReference type="ChEBI" id="CHEBI:29105"/>
    </ligand>
</feature>
<comment type="cofactor">
    <cofactor evidence="7">
        <name>Zn(2+)</name>
        <dbReference type="ChEBI" id="CHEBI:29105"/>
    </cofactor>
    <text evidence="7">Binds 1 zinc ion per subunit.</text>
</comment>
<feature type="binding site" evidence="7">
    <location>
        <position position="92"/>
    </location>
    <ligand>
        <name>Zn(2+)</name>
        <dbReference type="ChEBI" id="CHEBI:29105"/>
    </ligand>
</feature>
<dbReference type="Pfam" id="PF01475">
    <property type="entry name" value="FUR"/>
    <property type="match status" value="1"/>
</dbReference>
<dbReference type="Gene3D" id="1.10.10.10">
    <property type="entry name" value="Winged helix-like DNA-binding domain superfamily/Winged helix DNA-binding domain"/>
    <property type="match status" value="1"/>
</dbReference>
<gene>
    <name evidence="9" type="ORF">TSYNT_6151</name>
</gene>
<keyword evidence="2" id="KW-0678">Repressor</keyword>
<dbReference type="InterPro" id="IPR043135">
    <property type="entry name" value="Fur_C"/>
</dbReference>
<feature type="binding site" evidence="8">
    <location>
        <position position="86"/>
    </location>
    <ligand>
        <name>Fe cation</name>
        <dbReference type="ChEBI" id="CHEBI:24875"/>
    </ligand>
</feature>
<dbReference type="AlphaFoldDB" id="A0A0U9HKD3"/>
<evidence type="ECO:0000256" key="7">
    <source>
        <dbReference type="PIRSR" id="PIRSR602481-1"/>
    </source>
</evidence>
<keyword evidence="7" id="KW-0479">Metal-binding</keyword>
<dbReference type="InterPro" id="IPR036390">
    <property type="entry name" value="WH_DNA-bd_sf"/>
</dbReference>
<keyword evidence="4" id="KW-0805">Transcription regulation</keyword>
<organism evidence="9">
    <name type="scientific">Tepidanaerobacter syntrophicus</name>
    <dbReference type="NCBI Taxonomy" id="224999"/>
    <lineage>
        <taxon>Bacteria</taxon>
        <taxon>Bacillati</taxon>
        <taxon>Bacillota</taxon>
        <taxon>Clostridia</taxon>
        <taxon>Thermosediminibacterales</taxon>
        <taxon>Tepidanaerobacteraceae</taxon>
        <taxon>Tepidanaerobacter</taxon>
    </lineage>
</organism>
<dbReference type="GO" id="GO:0008270">
    <property type="term" value="F:zinc ion binding"/>
    <property type="evidence" value="ECO:0007669"/>
    <property type="project" value="TreeGrafter"/>
</dbReference>
<keyword evidence="6" id="KW-0804">Transcription</keyword>
<evidence type="ECO:0000313" key="10">
    <source>
        <dbReference type="Proteomes" id="UP000062160"/>
    </source>
</evidence>
<dbReference type="InterPro" id="IPR036388">
    <property type="entry name" value="WH-like_DNA-bd_sf"/>
</dbReference>
<evidence type="ECO:0000256" key="4">
    <source>
        <dbReference type="ARBA" id="ARBA00023015"/>
    </source>
</evidence>